<dbReference type="AlphaFoldDB" id="A0AAD8Q7M2"/>
<sequence length="116" mass="12433">MALLQVGVALVAIASSGLAQPLVGPVNVRSLPLYLTKGGRREIGGIPGRSGRKVHRPGDQGMRHLAVRREVSSTVTWLPTSRHHNKASRFSYPLGPFRMSYRGGKDSVGHGLATLV</sequence>
<dbReference type="RefSeq" id="XP_060416988.1">
    <property type="nucleotide sequence ID" value="XM_060565119.1"/>
</dbReference>
<keyword evidence="1" id="KW-0732">Signal</keyword>
<gene>
    <name evidence="2" type="ORF">LY79DRAFT_76798</name>
</gene>
<dbReference type="Proteomes" id="UP001230504">
    <property type="component" value="Unassembled WGS sequence"/>
</dbReference>
<reference evidence="2" key="1">
    <citation type="submission" date="2021-06" db="EMBL/GenBank/DDBJ databases">
        <title>Comparative genomics, transcriptomics and evolutionary studies reveal genomic signatures of adaptation to plant cell wall in hemibiotrophic fungi.</title>
        <authorList>
            <consortium name="DOE Joint Genome Institute"/>
            <person name="Baroncelli R."/>
            <person name="Diaz J.F."/>
            <person name="Benocci T."/>
            <person name="Peng M."/>
            <person name="Battaglia E."/>
            <person name="Haridas S."/>
            <person name="Andreopoulos W."/>
            <person name="Labutti K."/>
            <person name="Pangilinan J."/>
            <person name="Floch G.L."/>
            <person name="Makela M.R."/>
            <person name="Henrissat B."/>
            <person name="Grigoriev I.V."/>
            <person name="Crouch J.A."/>
            <person name="De Vries R.P."/>
            <person name="Sukno S.A."/>
            <person name="Thon M.R."/>
        </authorList>
    </citation>
    <scope>NUCLEOTIDE SEQUENCE</scope>
    <source>
        <strain evidence="2">CBS 125086</strain>
    </source>
</reference>
<proteinExistence type="predicted"/>
<evidence type="ECO:0008006" key="4">
    <source>
        <dbReference type="Google" id="ProtNLM"/>
    </source>
</evidence>
<keyword evidence="3" id="KW-1185">Reference proteome</keyword>
<feature type="signal peptide" evidence="1">
    <location>
        <begin position="1"/>
        <end position="19"/>
    </location>
</feature>
<comment type="caution">
    <text evidence="2">The sequence shown here is derived from an EMBL/GenBank/DDBJ whole genome shotgun (WGS) entry which is preliminary data.</text>
</comment>
<evidence type="ECO:0000313" key="2">
    <source>
        <dbReference type="EMBL" id="KAK1596069.1"/>
    </source>
</evidence>
<organism evidence="2 3">
    <name type="scientific">Colletotrichum navitas</name>
    <dbReference type="NCBI Taxonomy" id="681940"/>
    <lineage>
        <taxon>Eukaryota</taxon>
        <taxon>Fungi</taxon>
        <taxon>Dikarya</taxon>
        <taxon>Ascomycota</taxon>
        <taxon>Pezizomycotina</taxon>
        <taxon>Sordariomycetes</taxon>
        <taxon>Hypocreomycetidae</taxon>
        <taxon>Glomerellales</taxon>
        <taxon>Glomerellaceae</taxon>
        <taxon>Colletotrichum</taxon>
        <taxon>Colletotrichum graminicola species complex</taxon>
    </lineage>
</organism>
<protein>
    <recommendedName>
        <fullName evidence="4">Secreted protein</fullName>
    </recommendedName>
</protein>
<dbReference type="EMBL" id="JAHLJV010000013">
    <property type="protein sequence ID" value="KAK1596069.1"/>
    <property type="molecule type" value="Genomic_DNA"/>
</dbReference>
<evidence type="ECO:0000313" key="3">
    <source>
        <dbReference type="Proteomes" id="UP001230504"/>
    </source>
</evidence>
<dbReference type="GeneID" id="85449359"/>
<feature type="chain" id="PRO_5042167346" description="Secreted protein" evidence="1">
    <location>
        <begin position="20"/>
        <end position="116"/>
    </location>
</feature>
<evidence type="ECO:0000256" key="1">
    <source>
        <dbReference type="SAM" id="SignalP"/>
    </source>
</evidence>
<accession>A0AAD8Q7M2</accession>
<name>A0AAD8Q7M2_9PEZI</name>